<protein>
    <submittedName>
        <fullName evidence="1">Restriction endonuclease</fullName>
    </submittedName>
</protein>
<feature type="non-terminal residue" evidence="1">
    <location>
        <position position="89"/>
    </location>
</feature>
<keyword evidence="1" id="KW-0255">Endonuclease</keyword>
<evidence type="ECO:0000313" key="1">
    <source>
        <dbReference type="EMBL" id="NMU24275.1"/>
    </source>
</evidence>
<sequence length="89" mass="9812">ARIMIHTHLTNAPFTKVHFENGLEEALNLAASPNERPATLAAIGNPGNDITINGERYSLKTQAGKGTKFDSIHISKWMELGKNPNWNDD</sequence>
<dbReference type="Pfam" id="PF17411">
    <property type="entry name" value="SmaI"/>
    <property type="match status" value="1"/>
</dbReference>
<evidence type="ECO:0000313" key="2">
    <source>
        <dbReference type="Proteomes" id="UP000555836"/>
    </source>
</evidence>
<dbReference type="EMBL" id="JABCLD010000209">
    <property type="protein sequence ID" value="NMU24275.1"/>
    <property type="molecule type" value="Genomic_DNA"/>
</dbReference>
<dbReference type="InterPro" id="IPR049519">
    <property type="entry name" value="SmaI"/>
</dbReference>
<dbReference type="GO" id="GO:0009036">
    <property type="term" value="F:type II site-specific deoxyribonuclease activity"/>
    <property type="evidence" value="ECO:0007669"/>
    <property type="project" value="InterPro"/>
</dbReference>
<feature type="non-terminal residue" evidence="1">
    <location>
        <position position="1"/>
    </location>
</feature>
<dbReference type="AlphaFoldDB" id="A0A7Y0X3Y0"/>
<name>A0A7Y0X3Y0_VIBPH</name>
<dbReference type="Proteomes" id="UP000555836">
    <property type="component" value="Unassembled WGS sequence"/>
</dbReference>
<reference evidence="1 2" key="1">
    <citation type="submission" date="2020-04" db="EMBL/GenBank/DDBJ databases">
        <title>Whole-genome sequencing of Vibrio spp. from China reveals different genetic environments of blaCTX-M-14 among diverse lineages.</title>
        <authorList>
            <person name="Zheng Z."/>
            <person name="Ye L."/>
            <person name="Chen S."/>
        </authorList>
    </citation>
    <scope>NUCLEOTIDE SEQUENCE [LARGE SCALE GENOMIC DNA]</scope>
    <source>
        <strain evidence="1 2">Vb0574</strain>
    </source>
</reference>
<comment type="caution">
    <text evidence="1">The sequence shown here is derived from an EMBL/GenBank/DDBJ whole genome shotgun (WGS) entry which is preliminary data.</text>
</comment>
<gene>
    <name evidence="1" type="ORF">HKB21_01385</name>
</gene>
<proteinExistence type="predicted"/>
<keyword evidence="1" id="KW-0540">Nuclease</keyword>
<organism evidence="1 2">
    <name type="scientific">Vibrio parahaemolyticus</name>
    <dbReference type="NCBI Taxonomy" id="670"/>
    <lineage>
        <taxon>Bacteria</taxon>
        <taxon>Pseudomonadati</taxon>
        <taxon>Pseudomonadota</taxon>
        <taxon>Gammaproteobacteria</taxon>
        <taxon>Vibrionales</taxon>
        <taxon>Vibrionaceae</taxon>
        <taxon>Vibrio</taxon>
    </lineage>
</organism>
<keyword evidence="1" id="KW-0378">Hydrolase</keyword>
<accession>A0A7Y0X3Y0</accession>